<feature type="region of interest" description="Disordered" evidence="6">
    <location>
        <begin position="421"/>
        <end position="556"/>
    </location>
</feature>
<feature type="compositionally biased region" description="Polar residues" evidence="6">
    <location>
        <begin position="1"/>
        <end position="11"/>
    </location>
</feature>
<dbReference type="Gene3D" id="1.10.510.10">
    <property type="entry name" value="Transferase(Phosphotransferase) domain 1"/>
    <property type="match status" value="1"/>
</dbReference>
<evidence type="ECO:0000313" key="9">
    <source>
        <dbReference type="Proteomes" id="UP000030762"/>
    </source>
</evidence>
<evidence type="ECO:0000256" key="4">
    <source>
        <dbReference type="ARBA" id="ARBA00022840"/>
    </source>
</evidence>
<dbReference type="OMA" id="ESHMIIP"/>
<dbReference type="OrthoDB" id="266718at2759"/>
<feature type="binding site" evidence="5">
    <location>
        <position position="126"/>
    </location>
    <ligand>
        <name>ATP</name>
        <dbReference type="ChEBI" id="CHEBI:30616"/>
    </ligand>
</feature>
<accession>T0QKB6</accession>
<dbReference type="AlphaFoldDB" id="T0QKB6"/>
<evidence type="ECO:0000313" key="8">
    <source>
        <dbReference type="EMBL" id="EQC38444.1"/>
    </source>
</evidence>
<keyword evidence="3 8" id="KW-0418">Kinase</keyword>
<keyword evidence="2 5" id="KW-0547">Nucleotide-binding</keyword>
<feature type="compositionally biased region" description="Basic and acidic residues" evidence="6">
    <location>
        <begin position="575"/>
        <end position="595"/>
    </location>
</feature>
<dbReference type="STRING" id="1156394.T0QKB6"/>
<keyword evidence="4 5" id="KW-0067">ATP-binding</keyword>
<dbReference type="GeneID" id="19944880"/>
<dbReference type="EMBL" id="JH767141">
    <property type="protein sequence ID" value="EQC38444.1"/>
    <property type="molecule type" value="Genomic_DNA"/>
</dbReference>
<feature type="compositionally biased region" description="Polar residues" evidence="6">
    <location>
        <begin position="38"/>
        <end position="56"/>
    </location>
</feature>
<dbReference type="eggNOG" id="KOG0198">
    <property type="taxonomic scope" value="Eukaryota"/>
</dbReference>
<dbReference type="InterPro" id="IPR050538">
    <property type="entry name" value="MAP_kinase_kinase_kinase"/>
</dbReference>
<dbReference type="InterPro" id="IPR011009">
    <property type="entry name" value="Kinase-like_dom_sf"/>
</dbReference>
<dbReference type="CDD" id="cd06606">
    <property type="entry name" value="STKc_MAPKKK"/>
    <property type="match status" value="1"/>
</dbReference>
<name>T0QKB6_SAPDV</name>
<dbReference type="GO" id="GO:0005524">
    <property type="term" value="F:ATP binding"/>
    <property type="evidence" value="ECO:0007669"/>
    <property type="project" value="UniProtKB-UniRule"/>
</dbReference>
<dbReference type="Proteomes" id="UP000030762">
    <property type="component" value="Unassembled WGS sequence"/>
</dbReference>
<dbReference type="PROSITE" id="PS00107">
    <property type="entry name" value="PROTEIN_KINASE_ATP"/>
    <property type="match status" value="1"/>
</dbReference>
<dbReference type="SUPFAM" id="SSF56112">
    <property type="entry name" value="Protein kinase-like (PK-like)"/>
    <property type="match status" value="1"/>
</dbReference>
<dbReference type="GO" id="GO:0004672">
    <property type="term" value="F:protein kinase activity"/>
    <property type="evidence" value="ECO:0007669"/>
    <property type="project" value="InterPro"/>
</dbReference>
<dbReference type="Pfam" id="PF00069">
    <property type="entry name" value="Pkinase"/>
    <property type="match status" value="1"/>
</dbReference>
<sequence length="601" mass="65844">MGSGASKTSSVIAAPTDIKSRSTPRLLSVNVSDDHMQRANSTSLKSPKVTSRSPSGAKTPLHHKSPTAKEKKDSGDDEYANEDFEPDTSDDPTAFPWKRGELLGTGSFGSVYLARNEYTGDLMAVKEIMYDDDSADEVIAIQQEVLVLRCLHHPNIVKYMGSEYDEAARTLYIFTEWVPGGSLEDNTKTFGCSEPVAQTYVYQILLGIAYLHSKNVVHYDIKPSNILIDQHGGVKLADFGASRLLNASSVAQGKSLRGTPYYMAPEVVKQAGTSVKVDIWSLGCSLVKMLTGVPLWKSMKFQSQIALFFHIANLTAPPELPASISPVAKSFITACLQVAPEARPSAETLLKHPFIQHRHFNQAPTHAILHENLKGRATTAGTSMGPSRPHGCGDAPPRTAVPLFHPSLHYDAFAMHEVKTPSHDQTKVQQEPMHEPSASKRMEDESEEEDEEKGAMPMTTSSSESVLPSLTPPKSASKKKKNSDPTVASMKATSAHTRSTSLASSKDLNANAGNRRHSHDLGAGSDVVMPRLTAKDDHHPPVVSSPPKKKLYDETPILSDVAKRERDAVLEREAQKRKLKEEQARQWREEQEAYRRSLAPG</sequence>
<evidence type="ECO:0000256" key="3">
    <source>
        <dbReference type="ARBA" id="ARBA00022777"/>
    </source>
</evidence>
<evidence type="ECO:0000256" key="1">
    <source>
        <dbReference type="ARBA" id="ARBA00022679"/>
    </source>
</evidence>
<feature type="domain" description="Protein kinase" evidence="7">
    <location>
        <begin position="97"/>
        <end position="355"/>
    </location>
</feature>
<organism evidence="8 9">
    <name type="scientific">Saprolegnia diclina (strain VS20)</name>
    <dbReference type="NCBI Taxonomy" id="1156394"/>
    <lineage>
        <taxon>Eukaryota</taxon>
        <taxon>Sar</taxon>
        <taxon>Stramenopiles</taxon>
        <taxon>Oomycota</taxon>
        <taxon>Saprolegniomycetes</taxon>
        <taxon>Saprolegniales</taxon>
        <taxon>Saprolegniaceae</taxon>
        <taxon>Saprolegnia</taxon>
    </lineage>
</organism>
<evidence type="ECO:0000256" key="5">
    <source>
        <dbReference type="PROSITE-ProRule" id="PRU10141"/>
    </source>
</evidence>
<evidence type="ECO:0000256" key="2">
    <source>
        <dbReference type="ARBA" id="ARBA00022741"/>
    </source>
</evidence>
<dbReference type="SMART" id="SM00220">
    <property type="entry name" value="S_TKc"/>
    <property type="match status" value="1"/>
</dbReference>
<keyword evidence="1" id="KW-0808">Transferase</keyword>
<dbReference type="PANTHER" id="PTHR48016">
    <property type="entry name" value="MAP KINASE KINASE KINASE SSK2-RELATED-RELATED"/>
    <property type="match status" value="1"/>
</dbReference>
<protein>
    <submittedName>
        <fullName evidence="8">STE/STE11 protein kinase</fullName>
    </submittedName>
</protein>
<feature type="compositionally biased region" description="Polar residues" evidence="6">
    <location>
        <begin position="21"/>
        <end position="31"/>
    </location>
</feature>
<feature type="compositionally biased region" description="Polar residues" evidence="6">
    <location>
        <begin position="491"/>
        <end position="512"/>
    </location>
</feature>
<reference evidence="8 9" key="1">
    <citation type="submission" date="2012-04" db="EMBL/GenBank/DDBJ databases">
        <title>The Genome Sequence of Saprolegnia declina VS20.</title>
        <authorList>
            <consortium name="The Broad Institute Genome Sequencing Platform"/>
            <person name="Russ C."/>
            <person name="Nusbaum C."/>
            <person name="Tyler B."/>
            <person name="van West P."/>
            <person name="Dieguez-Uribeondo J."/>
            <person name="de Bruijn I."/>
            <person name="Tripathy S."/>
            <person name="Jiang R."/>
            <person name="Young S.K."/>
            <person name="Zeng Q."/>
            <person name="Gargeya S."/>
            <person name="Fitzgerald M."/>
            <person name="Haas B."/>
            <person name="Abouelleil A."/>
            <person name="Alvarado L."/>
            <person name="Arachchi H.M."/>
            <person name="Berlin A."/>
            <person name="Chapman S.B."/>
            <person name="Goldberg J."/>
            <person name="Griggs A."/>
            <person name="Gujja S."/>
            <person name="Hansen M."/>
            <person name="Howarth C."/>
            <person name="Imamovic A."/>
            <person name="Larimer J."/>
            <person name="McCowen C."/>
            <person name="Montmayeur A."/>
            <person name="Murphy C."/>
            <person name="Neiman D."/>
            <person name="Pearson M."/>
            <person name="Priest M."/>
            <person name="Roberts A."/>
            <person name="Saif S."/>
            <person name="Shea T."/>
            <person name="Sisk P."/>
            <person name="Sykes S."/>
            <person name="Wortman J."/>
            <person name="Nusbaum C."/>
            <person name="Birren B."/>
        </authorList>
    </citation>
    <scope>NUCLEOTIDE SEQUENCE [LARGE SCALE GENOMIC DNA]</scope>
    <source>
        <strain evidence="8 9">VS20</strain>
    </source>
</reference>
<dbReference type="PANTHER" id="PTHR48016:SF56">
    <property type="entry name" value="MAPKK KINASE"/>
    <property type="match status" value="1"/>
</dbReference>
<dbReference type="InterPro" id="IPR017441">
    <property type="entry name" value="Protein_kinase_ATP_BS"/>
</dbReference>
<evidence type="ECO:0000259" key="7">
    <source>
        <dbReference type="PROSITE" id="PS50011"/>
    </source>
</evidence>
<dbReference type="PROSITE" id="PS00108">
    <property type="entry name" value="PROTEIN_KINASE_ST"/>
    <property type="match status" value="1"/>
</dbReference>
<gene>
    <name evidence="8" type="ORF">SDRG_04153</name>
</gene>
<feature type="compositionally biased region" description="Basic and acidic residues" evidence="6">
    <location>
        <begin position="421"/>
        <end position="443"/>
    </location>
</feature>
<dbReference type="InParanoid" id="T0QKB6"/>
<dbReference type="InterPro" id="IPR000719">
    <property type="entry name" value="Prot_kinase_dom"/>
</dbReference>
<dbReference type="VEuPathDB" id="FungiDB:SDRG_04153"/>
<feature type="region of interest" description="Disordered" evidence="6">
    <location>
        <begin position="575"/>
        <end position="601"/>
    </location>
</feature>
<feature type="compositionally biased region" description="Acidic residues" evidence="6">
    <location>
        <begin position="75"/>
        <end position="90"/>
    </location>
</feature>
<evidence type="ECO:0000256" key="6">
    <source>
        <dbReference type="SAM" id="MobiDB-lite"/>
    </source>
</evidence>
<keyword evidence="9" id="KW-1185">Reference proteome</keyword>
<dbReference type="RefSeq" id="XP_008608036.1">
    <property type="nucleotide sequence ID" value="XM_008609814.1"/>
</dbReference>
<feature type="region of interest" description="Disordered" evidence="6">
    <location>
        <begin position="1"/>
        <end position="96"/>
    </location>
</feature>
<dbReference type="PROSITE" id="PS50011">
    <property type="entry name" value="PROTEIN_KINASE_DOM"/>
    <property type="match status" value="1"/>
</dbReference>
<dbReference type="InterPro" id="IPR008271">
    <property type="entry name" value="Ser/Thr_kinase_AS"/>
</dbReference>
<proteinExistence type="predicted"/>